<evidence type="ECO:0000313" key="6">
    <source>
        <dbReference type="Proteomes" id="UP000003671"/>
    </source>
</evidence>
<protein>
    <submittedName>
        <fullName evidence="5">Amidase, hydantoinase/carbamoylase family</fullName>
        <ecNumber evidence="5">3.5.-.-</ecNumber>
    </submittedName>
</protein>
<dbReference type="PATRIC" id="fig|500635.8.peg.483"/>
<reference evidence="5" key="1">
    <citation type="submission" date="2009-09" db="EMBL/GenBank/DDBJ databases">
        <authorList>
            <person name="Weinstock G."/>
            <person name="Sodergren E."/>
            <person name="Clifton S."/>
            <person name="Fulton L."/>
            <person name="Fulton B."/>
            <person name="Courtney L."/>
            <person name="Fronick C."/>
            <person name="Harrison M."/>
            <person name="Strong C."/>
            <person name="Farmer C."/>
            <person name="Delahaunty K."/>
            <person name="Markovic C."/>
            <person name="Hall O."/>
            <person name="Minx P."/>
            <person name="Tomlinson C."/>
            <person name="Mitreva M."/>
            <person name="Nelson J."/>
            <person name="Hou S."/>
            <person name="Wollam A."/>
            <person name="Pepin K.H."/>
            <person name="Johnson M."/>
            <person name="Bhonagiri V."/>
            <person name="Nash W.E."/>
            <person name="Warren W."/>
            <person name="Chinwalla A."/>
            <person name="Mardis E.R."/>
            <person name="Wilson R.K."/>
        </authorList>
    </citation>
    <scope>NUCLEOTIDE SEQUENCE [LARGE SCALE GENOMIC DNA]</scope>
    <source>
        <strain evidence="5">DSM 20544</strain>
    </source>
</reference>
<dbReference type="CDD" id="cd03884">
    <property type="entry name" value="M20_bAS"/>
    <property type="match status" value="1"/>
</dbReference>
<feature type="binding site" evidence="4">
    <location>
        <position position="279"/>
    </location>
    <ligand>
        <name>allantoate</name>
        <dbReference type="ChEBI" id="CHEBI:17536"/>
    </ligand>
</feature>
<feature type="binding site" evidence="3">
    <location>
        <position position="94"/>
    </location>
    <ligand>
        <name>Zn(2+)</name>
        <dbReference type="ChEBI" id="CHEBI:29105"/>
        <label>1</label>
    </ligand>
</feature>
<keyword evidence="3" id="KW-0479">Metal-binding</keyword>
<keyword evidence="3" id="KW-0862">Zinc</keyword>
<feature type="binding site" evidence="3">
    <location>
        <position position="386"/>
    </location>
    <ligand>
        <name>Zn(2+)</name>
        <dbReference type="ChEBI" id="CHEBI:29105"/>
        <label>2</label>
    </ligand>
</feature>
<keyword evidence="2 5" id="KW-0378">Hydrolase</keyword>
<gene>
    <name evidence="5" type="ORF">MITSMUL_04109</name>
</gene>
<name>C9KLM5_9FIRM</name>
<organism evidence="5 6">
    <name type="scientific">Mitsuokella multacida DSM 20544</name>
    <dbReference type="NCBI Taxonomy" id="500635"/>
    <lineage>
        <taxon>Bacteria</taxon>
        <taxon>Bacillati</taxon>
        <taxon>Bacillota</taxon>
        <taxon>Negativicutes</taxon>
        <taxon>Selenomonadales</taxon>
        <taxon>Selenomonadaceae</taxon>
        <taxon>Mitsuokella</taxon>
    </lineage>
</organism>
<sequence length="414" mass="45037">MGGIFMISRTRLQQQLADLQDITAPGKGINRLAFTDADWQGRAYLMGLMREAGMELREDAFGNVIGHVKGADESLPAVMFGSHGDSVPEGGNFDGIVGILAAIETVRSMQEDGFTPQRPLEVVLFLCEESSRFSAATLGSRAMRGELSHDDLLRLHDKEGHTLYEVLKSRHLAPDHIESARYTRPLRAFLELHIEQGKVLEHEGLPIGLVTGIAAPTRFYVNFHGSADHSGATPMNLRHDGLCAASEAVLAVEREASSYTEAPVVGTVGILQVTPGVMNVIPGEVRIGVDIRSISAEAKDAVEQAVRQDIEAIAERRQLTYDIEPVSKEQPARMDAALVDLLEETAKELAIPCRRMMSGAGHDSMHWADYAPTAMLFIPCRAGISHNPAEFAKLEDIVRGTELLSAAVRKLASD</sequence>
<feature type="binding site" evidence="3">
    <location>
        <position position="94"/>
    </location>
    <ligand>
        <name>Zn(2+)</name>
        <dbReference type="ChEBI" id="CHEBI:29105"/>
        <label>2</label>
    </ligand>
</feature>
<accession>C9KLM5</accession>
<dbReference type="eggNOG" id="COG0624">
    <property type="taxonomic scope" value="Bacteria"/>
</dbReference>
<evidence type="ECO:0000256" key="3">
    <source>
        <dbReference type="PIRSR" id="PIRSR001235-1"/>
    </source>
</evidence>
<dbReference type="PANTHER" id="PTHR32494">
    <property type="entry name" value="ALLANTOATE DEIMINASE-RELATED"/>
    <property type="match status" value="1"/>
</dbReference>
<dbReference type="InterPro" id="IPR002933">
    <property type="entry name" value="Peptidase_M20"/>
</dbReference>
<dbReference type="STRING" id="500635.MITSMUL_04109"/>
<feature type="binding site" evidence="3">
    <location>
        <position position="193"/>
    </location>
    <ligand>
        <name>Zn(2+)</name>
        <dbReference type="ChEBI" id="CHEBI:29105"/>
        <label>1</label>
    </ligand>
</feature>
<evidence type="ECO:0000313" key="5">
    <source>
        <dbReference type="EMBL" id="EEX69039.1"/>
    </source>
</evidence>
<feature type="binding site" evidence="4">
    <location>
        <position position="218"/>
    </location>
    <ligand>
        <name>allantoate</name>
        <dbReference type="ChEBI" id="CHEBI:17536"/>
    </ligand>
</feature>
<dbReference type="PANTHER" id="PTHR32494:SF5">
    <property type="entry name" value="ALLANTOATE AMIDOHYDROLASE"/>
    <property type="match status" value="1"/>
</dbReference>
<dbReference type="NCBIfam" id="TIGR01879">
    <property type="entry name" value="hydantase"/>
    <property type="match status" value="1"/>
</dbReference>
<dbReference type="PIRSF" id="PIRSF001235">
    <property type="entry name" value="Amidase_carbamoylase"/>
    <property type="match status" value="1"/>
</dbReference>
<dbReference type="SUPFAM" id="SSF53187">
    <property type="entry name" value="Zn-dependent exopeptidases"/>
    <property type="match status" value="1"/>
</dbReference>
<evidence type="ECO:0000256" key="1">
    <source>
        <dbReference type="ARBA" id="ARBA00006153"/>
    </source>
</evidence>
<dbReference type="NCBIfam" id="NF006771">
    <property type="entry name" value="PRK09290.1-5"/>
    <property type="match status" value="1"/>
</dbReference>
<dbReference type="InterPro" id="IPR036264">
    <property type="entry name" value="Bact_exopeptidase_dim_dom"/>
</dbReference>
<comment type="caution">
    <text evidence="5">The sequence shown here is derived from an EMBL/GenBank/DDBJ whole genome shotgun (WGS) entry which is preliminary data.</text>
</comment>
<dbReference type="Proteomes" id="UP000003671">
    <property type="component" value="Unassembled WGS sequence"/>
</dbReference>
<dbReference type="EMBL" id="ABWK02000012">
    <property type="protein sequence ID" value="EEX69039.1"/>
    <property type="molecule type" value="Genomic_DNA"/>
</dbReference>
<dbReference type="InterPro" id="IPR010158">
    <property type="entry name" value="Amidase_Cbmase"/>
</dbReference>
<dbReference type="GO" id="GO:0046872">
    <property type="term" value="F:metal ion binding"/>
    <property type="evidence" value="ECO:0007669"/>
    <property type="project" value="UniProtKB-KW"/>
</dbReference>
<dbReference type="Gene3D" id="3.40.630.10">
    <property type="entry name" value="Zn peptidases"/>
    <property type="match status" value="1"/>
</dbReference>
<dbReference type="HOGENOM" id="CLU_024588_6_0_9"/>
<keyword evidence="6" id="KW-1185">Reference proteome</keyword>
<dbReference type="Gene3D" id="3.30.70.360">
    <property type="match status" value="1"/>
</dbReference>
<dbReference type="AlphaFoldDB" id="C9KLM5"/>
<feature type="binding site" evidence="4">
    <location>
        <position position="292"/>
    </location>
    <ligand>
        <name>allantoate</name>
        <dbReference type="ChEBI" id="CHEBI:17536"/>
    </ligand>
</feature>
<feature type="binding site" evidence="3">
    <location>
        <position position="129"/>
    </location>
    <ligand>
        <name>Zn(2+)</name>
        <dbReference type="ChEBI" id="CHEBI:29105"/>
        <label>2</label>
    </ligand>
</feature>
<dbReference type="Pfam" id="PF01546">
    <property type="entry name" value="Peptidase_M20"/>
    <property type="match status" value="1"/>
</dbReference>
<dbReference type="SUPFAM" id="SSF55031">
    <property type="entry name" value="Bacterial exopeptidase dimerisation domain"/>
    <property type="match status" value="1"/>
</dbReference>
<proteinExistence type="inferred from homology"/>
<dbReference type="GO" id="GO:0016813">
    <property type="term" value="F:hydrolase activity, acting on carbon-nitrogen (but not peptide) bonds, in linear amidines"/>
    <property type="evidence" value="ECO:0007669"/>
    <property type="project" value="InterPro"/>
</dbReference>
<evidence type="ECO:0000256" key="2">
    <source>
        <dbReference type="ARBA" id="ARBA00022801"/>
    </source>
</evidence>
<comment type="similarity">
    <text evidence="1">Belongs to the peptidase M20 family.</text>
</comment>
<feature type="binding site" evidence="3">
    <location>
        <position position="83"/>
    </location>
    <ligand>
        <name>Zn(2+)</name>
        <dbReference type="ChEBI" id="CHEBI:29105"/>
        <label>1</label>
    </ligand>
</feature>
<evidence type="ECO:0000256" key="4">
    <source>
        <dbReference type="PIRSR" id="PIRSR001235-2"/>
    </source>
</evidence>
<comment type="cofactor">
    <cofactor evidence="3">
        <name>Zn(2+)</name>
        <dbReference type="ChEBI" id="CHEBI:29105"/>
    </cofactor>
    <text evidence="3">Binds 2 Zn(2+) ions per subunit.</text>
</comment>
<dbReference type="EC" id="3.5.-.-" evidence="5"/>